<sequence>MNPIAESGSRCRPSAAPGGSPGGAGQWVEPGGGWSRRLALTVAEHLAFVLGRYVLVVPADMPS</sequence>
<protein>
    <submittedName>
        <fullName evidence="2">Uncharacterized protein</fullName>
    </submittedName>
</protein>
<feature type="region of interest" description="Disordered" evidence="1">
    <location>
        <begin position="1"/>
        <end position="28"/>
    </location>
</feature>
<organism evidence="2 3">
    <name type="scientific">Microtetraspora malaysiensis</name>
    <dbReference type="NCBI Taxonomy" id="161358"/>
    <lineage>
        <taxon>Bacteria</taxon>
        <taxon>Bacillati</taxon>
        <taxon>Actinomycetota</taxon>
        <taxon>Actinomycetes</taxon>
        <taxon>Streptosporangiales</taxon>
        <taxon>Streptosporangiaceae</taxon>
        <taxon>Microtetraspora</taxon>
    </lineage>
</organism>
<feature type="compositionally biased region" description="Gly residues" evidence="1">
    <location>
        <begin position="19"/>
        <end position="28"/>
    </location>
</feature>
<reference evidence="2 3" key="1">
    <citation type="submission" date="2024-10" db="EMBL/GenBank/DDBJ databases">
        <title>The Natural Products Discovery Center: Release of the First 8490 Sequenced Strains for Exploring Actinobacteria Biosynthetic Diversity.</title>
        <authorList>
            <person name="Kalkreuter E."/>
            <person name="Kautsar S.A."/>
            <person name="Yang D."/>
            <person name="Bader C.D."/>
            <person name="Teijaro C.N."/>
            <person name="Fluegel L."/>
            <person name="Davis C.M."/>
            <person name="Simpson J.R."/>
            <person name="Lauterbach L."/>
            <person name="Steele A.D."/>
            <person name="Gui C."/>
            <person name="Meng S."/>
            <person name="Li G."/>
            <person name="Viehrig K."/>
            <person name="Ye F."/>
            <person name="Su P."/>
            <person name="Kiefer A.F."/>
            <person name="Nichols A."/>
            <person name="Cepeda A.J."/>
            <person name="Yan W."/>
            <person name="Fan B."/>
            <person name="Jiang Y."/>
            <person name="Adhikari A."/>
            <person name="Zheng C.-J."/>
            <person name="Schuster L."/>
            <person name="Cowan T.M."/>
            <person name="Smanski M.J."/>
            <person name="Chevrette M.G."/>
            <person name="De Carvalho L.P.S."/>
            <person name="Shen B."/>
        </authorList>
    </citation>
    <scope>NUCLEOTIDE SEQUENCE [LARGE SCALE GENOMIC DNA]</scope>
    <source>
        <strain evidence="2 3">NPDC002173</strain>
    </source>
</reference>
<gene>
    <name evidence="2" type="ORF">ACFYXI_41385</name>
</gene>
<dbReference type="Proteomes" id="UP001602013">
    <property type="component" value="Unassembled WGS sequence"/>
</dbReference>
<keyword evidence="3" id="KW-1185">Reference proteome</keyword>
<comment type="caution">
    <text evidence="2">The sequence shown here is derived from an EMBL/GenBank/DDBJ whole genome shotgun (WGS) entry which is preliminary data.</text>
</comment>
<evidence type="ECO:0000313" key="2">
    <source>
        <dbReference type="EMBL" id="MFF3672050.1"/>
    </source>
</evidence>
<dbReference type="EMBL" id="JBIASD010000063">
    <property type="protein sequence ID" value="MFF3672050.1"/>
    <property type="molecule type" value="Genomic_DNA"/>
</dbReference>
<accession>A0ABW6T424</accession>
<dbReference type="RefSeq" id="WP_387418202.1">
    <property type="nucleotide sequence ID" value="NZ_JBIASD010000063.1"/>
</dbReference>
<evidence type="ECO:0000256" key="1">
    <source>
        <dbReference type="SAM" id="MobiDB-lite"/>
    </source>
</evidence>
<proteinExistence type="predicted"/>
<name>A0ABW6T424_9ACTN</name>
<evidence type="ECO:0000313" key="3">
    <source>
        <dbReference type="Proteomes" id="UP001602013"/>
    </source>
</evidence>